<feature type="region of interest" description="Disordered" evidence="1">
    <location>
        <begin position="209"/>
        <end position="238"/>
    </location>
</feature>
<reference evidence="2 3" key="1">
    <citation type="submission" date="2023-09" db="EMBL/GenBank/DDBJ databases">
        <authorList>
            <person name="Rey-Velasco X."/>
        </authorList>
    </citation>
    <scope>NUCLEOTIDE SEQUENCE [LARGE SCALE GENOMIC DNA]</scope>
    <source>
        <strain evidence="2 3">F390</strain>
    </source>
</reference>
<organism evidence="2 3">
    <name type="scientific">Croceicoccus esteveae</name>
    <dbReference type="NCBI Taxonomy" id="3075597"/>
    <lineage>
        <taxon>Bacteria</taxon>
        <taxon>Pseudomonadati</taxon>
        <taxon>Pseudomonadota</taxon>
        <taxon>Alphaproteobacteria</taxon>
        <taxon>Sphingomonadales</taxon>
        <taxon>Erythrobacteraceae</taxon>
        <taxon>Croceicoccus</taxon>
    </lineage>
</organism>
<dbReference type="RefSeq" id="WP_311340980.1">
    <property type="nucleotide sequence ID" value="NZ_JAVRHS010000007.1"/>
</dbReference>
<protein>
    <submittedName>
        <fullName evidence="2">Uncharacterized protein</fullName>
    </submittedName>
</protein>
<accession>A0ABU2ZIG2</accession>
<feature type="compositionally biased region" description="Polar residues" evidence="1">
    <location>
        <begin position="211"/>
        <end position="222"/>
    </location>
</feature>
<gene>
    <name evidence="2" type="ORF">RM533_09395</name>
</gene>
<dbReference type="EMBL" id="JAVRHS010000007">
    <property type="protein sequence ID" value="MDT0576401.1"/>
    <property type="molecule type" value="Genomic_DNA"/>
</dbReference>
<name>A0ABU2ZIG2_9SPHN</name>
<dbReference type="Proteomes" id="UP001259803">
    <property type="component" value="Unassembled WGS sequence"/>
</dbReference>
<evidence type="ECO:0000313" key="3">
    <source>
        <dbReference type="Proteomes" id="UP001259803"/>
    </source>
</evidence>
<keyword evidence="3" id="KW-1185">Reference proteome</keyword>
<evidence type="ECO:0000256" key="1">
    <source>
        <dbReference type="SAM" id="MobiDB-lite"/>
    </source>
</evidence>
<proteinExistence type="predicted"/>
<evidence type="ECO:0000313" key="2">
    <source>
        <dbReference type="EMBL" id="MDT0576401.1"/>
    </source>
</evidence>
<comment type="caution">
    <text evidence="2">The sequence shown here is derived from an EMBL/GenBank/DDBJ whole genome shotgun (WGS) entry which is preliminary data.</text>
</comment>
<sequence>MERPRHLNSLGYVIAGSATERASSQAMIAWGEKPNGVLVHIDDAAAGLADGLKCACGAPLVARKGKIRVHHFAHKAGTVKACEQAQLKALGQFARKTFLQAGELILPPIGGRRLTVTVDDIRNEIFGQCAGVWITTVRGEKRSEIAVLLVVRRGRQRPSKAHFEALKKSAMWIDLTAYRNRADHEIVHAMTAAHDRDWIFNARHPDRRVRSASNEATPENPQSLPPRRAIASPPKVKPSITEDEWQRLHYTELRRRVFGWSDKEWRGRRR</sequence>